<gene>
    <name evidence="3" type="ORF">GDO86_019452</name>
</gene>
<accession>A0A8T2IHF3</accession>
<proteinExistence type="predicted"/>
<evidence type="ECO:0000313" key="4">
    <source>
        <dbReference type="Proteomes" id="UP000812440"/>
    </source>
</evidence>
<evidence type="ECO:0000259" key="2">
    <source>
        <dbReference type="Pfam" id="PF24889"/>
    </source>
</evidence>
<protein>
    <recommendedName>
        <fullName evidence="2">Serine/threonine-protein kinase WNK CCTL2 domain-containing protein</fullName>
    </recommendedName>
</protein>
<dbReference type="PANTHER" id="PTHR13902">
    <property type="entry name" value="SERINE/THREONINE-PROTEIN KINASE WNK WITH NO LYSINE -RELATED"/>
    <property type="match status" value="1"/>
</dbReference>
<dbReference type="OrthoDB" id="4062651at2759"/>
<dbReference type="InterPro" id="IPR050588">
    <property type="entry name" value="WNK_Ser-Thr_kinase"/>
</dbReference>
<sequence length="101" mass="11569">MVECQLETHNHKMVTFKFDLDGDAPEEIATYMVENEFILQIEKEIFIEQMKDVIDKAEDMLSEDTEGERSSDQGASPPQADSVRRETGEVGAYLQWMCTAF</sequence>
<feature type="domain" description="Serine/threonine-protein kinase WNK CCTL2" evidence="2">
    <location>
        <begin position="1"/>
        <end position="60"/>
    </location>
</feature>
<comment type="caution">
    <text evidence="3">The sequence shown here is derived from an EMBL/GenBank/DDBJ whole genome shotgun (WGS) entry which is preliminary data.</text>
</comment>
<evidence type="ECO:0000313" key="3">
    <source>
        <dbReference type="EMBL" id="KAG8431087.1"/>
    </source>
</evidence>
<name>A0A8T2IHF3_9PIPI</name>
<dbReference type="InterPro" id="IPR056865">
    <property type="entry name" value="CCTL2_WNK"/>
</dbReference>
<reference evidence="3" key="1">
    <citation type="thesis" date="2020" institute="ProQuest LLC" country="789 East Eisenhower Parkway, Ann Arbor, MI, USA">
        <title>Comparative Genomics and Chromosome Evolution.</title>
        <authorList>
            <person name="Mudd A.B."/>
        </authorList>
    </citation>
    <scope>NUCLEOTIDE SEQUENCE</scope>
    <source>
        <strain evidence="3">Female2</strain>
        <tissue evidence="3">Blood</tissue>
    </source>
</reference>
<organism evidence="3 4">
    <name type="scientific">Hymenochirus boettgeri</name>
    <name type="common">Congo dwarf clawed frog</name>
    <dbReference type="NCBI Taxonomy" id="247094"/>
    <lineage>
        <taxon>Eukaryota</taxon>
        <taxon>Metazoa</taxon>
        <taxon>Chordata</taxon>
        <taxon>Craniata</taxon>
        <taxon>Vertebrata</taxon>
        <taxon>Euteleostomi</taxon>
        <taxon>Amphibia</taxon>
        <taxon>Batrachia</taxon>
        <taxon>Anura</taxon>
        <taxon>Pipoidea</taxon>
        <taxon>Pipidae</taxon>
        <taxon>Pipinae</taxon>
        <taxon>Hymenochirus</taxon>
    </lineage>
</organism>
<keyword evidence="4" id="KW-1185">Reference proteome</keyword>
<dbReference type="Pfam" id="PF24889">
    <property type="entry name" value="CCTL2_WNK"/>
    <property type="match status" value="1"/>
</dbReference>
<dbReference type="Proteomes" id="UP000812440">
    <property type="component" value="Unassembled WGS sequence"/>
</dbReference>
<dbReference type="EMBL" id="JAACNH010000379">
    <property type="protein sequence ID" value="KAG8431087.1"/>
    <property type="molecule type" value="Genomic_DNA"/>
</dbReference>
<dbReference type="AlphaFoldDB" id="A0A8T2IHF3"/>
<dbReference type="FunFam" id="3.10.20.90:FF:000645">
    <property type="entry name" value="Serine/threonine-protein kinase WNK2"/>
    <property type="match status" value="1"/>
</dbReference>
<evidence type="ECO:0000256" key="1">
    <source>
        <dbReference type="SAM" id="MobiDB-lite"/>
    </source>
</evidence>
<feature type="region of interest" description="Disordered" evidence="1">
    <location>
        <begin position="57"/>
        <end position="86"/>
    </location>
</feature>
<dbReference type="Gene3D" id="3.10.20.90">
    <property type="entry name" value="Phosphatidylinositol 3-kinase Catalytic Subunit, Chain A, domain 1"/>
    <property type="match status" value="1"/>
</dbReference>